<gene>
    <name evidence="2" type="ORF">ACJMK2_007458</name>
</gene>
<evidence type="ECO:0000259" key="1">
    <source>
        <dbReference type="Pfam" id="PF20700"/>
    </source>
</evidence>
<dbReference type="EMBL" id="JBJQND010000011">
    <property type="protein sequence ID" value="KAL3861424.1"/>
    <property type="molecule type" value="Genomic_DNA"/>
</dbReference>
<comment type="caution">
    <text evidence="2">The sequence shown here is derived from an EMBL/GenBank/DDBJ whole genome shotgun (WGS) entry which is preliminary data.</text>
</comment>
<dbReference type="InterPro" id="IPR049012">
    <property type="entry name" value="Mutator_transp_dom"/>
</dbReference>
<reference evidence="2 3" key="1">
    <citation type="submission" date="2024-11" db="EMBL/GenBank/DDBJ databases">
        <title>Chromosome-level genome assembly of the freshwater bivalve Anodonta woodiana.</title>
        <authorList>
            <person name="Chen X."/>
        </authorList>
    </citation>
    <scope>NUCLEOTIDE SEQUENCE [LARGE SCALE GENOMIC DNA]</scope>
    <source>
        <strain evidence="2">MN2024</strain>
        <tissue evidence="2">Gills</tissue>
    </source>
</reference>
<sequence length="140" mass="15835">MWNSVFREHQQVSPMSLGFLQWDQHSEEQWGLGWREQAICNKCTCKSSMFNLFKEIVNKSPGRKAADINRGLQVGLTQVSIANAGLRKLLLSASIPAPSTKGMQKVSNKVLLRNCTRKYFGYEMSKTKAKTNKYCKGKST</sequence>
<evidence type="ECO:0000313" key="3">
    <source>
        <dbReference type="Proteomes" id="UP001634394"/>
    </source>
</evidence>
<keyword evidence="3" id="KW-1185">Reference proteome</keyword>
<dbReference type="Proteomes" id="UP001634394">
    <property type="component" value="Unassembled WGS sequence"/>
</dbReference>
<evidence type="ECO:0000313" key="2">
    <source>
        <dbReference type="EMBL" id="KAL3861424.1"/>
    </source>
</evidence>
<name>A0ABD3VIL8_SINWO</name>
<dbReference type="Pfam" id="PF20700">
    <property type="entry name" value="Mutator"/>
    <property type="match status" value="1"/>
</dbReference>
<protein>
    <recommendedName>
        <fullName evidence="1">Mutator-like transposase domain-containing protein</fullName>
    </recommendedName>
</protein>
<dbReference type="AlphaFoldDB" id="A0ABD3VIL8"/>
<accession>A0ABD3VIL8</accession>
<organism evidence="2 3">
    <name type="scientific">Sinanodonta woodiana</name>
    <name type="common">Chinese pond mussel</name>
    <name type="synonym">Anodonta woodiana</name>
    <dbReference type="NCBI Taxonomy" id="1069815"/>
    <lineage>
        <taxon>Eukaryota</taxon>
        <taxon>Metazoa</taxon>
        <taxon>Spiralia</taxon>
        <taxon>Lophotrochozoa</taxon>
        <taxon>Mollusca</taxon>
        <taxon>Bivalvia</taxon>
        <taxon>Autobranchia</taxon>
        <taxon>Heteroconchia</taxon>
        <taxon>Palaeoheterodonta</taxon>
        <taxon>Unionida</taxon>
        <taxon>Unionoidea</taxon>
        <taxon>Unionidae</taxon>
        <taxon>Unioninae</taxon>
        <taxon>Sinanodonta</taxon>
    </lineage>
</organism>
<feature type="domain" description="Mutator-like transposase" evidence="1">
    <location>
        <begin position="1"/>
        <end position="110"/>
    </location>
</feature>
<proteinExistence type="predicted"/>